<evidence type="ECO:0000313" key="2">
    <source>
        <dbReference type="Proteomes" id="UP001243212"/>
    </source>
</evidence>
<dbReference type="EMBL" id="JAUSQX010000001">
    <property type="protein sequence ID" value="MDP9806500.1"/>
    <property type="molecule type" value="Genomic_DNA"/>
</dbReference>
<protein>
    <submittedName>
        <fullName evidence="1">Uncharacterized protein</fullName>
    </submittedName>
</protein>
<comment type="caution">
    <text evidence="1">The sequence shown here is derived from an EMBL/GenBank/DDBJ whole genome shotgun (WGS) entry which is preliminary data.</text>
</comment>
<sequence>MNKARFKPHNVRLRRTLLVILSTAFTFVYVYGASLPPSVAVGLQDSDPPPEHIQR</sequence>
<accession>A0ABT9NGK4</accession>
<keyword evidence="2" id="KW-1185">Reference proteome</keyword>
<organism evidence="1 2">
    <name type="scientific">Trueperella bonasi</name>
    <dbReference type="NCBI Taxonomy" id="312286"/>
    <lineage>
        <taxon>Bacteria</taxon>
        <taxon>Bacillati</taxon>
        <taxon>Actinomycetota</taxon>
        <taxon>Actinomycetes</taxon>
        <taxon>Actinomycetales</taxon>
        <taxon>Actinomycetaceae</taxon>
        <taxon>Trueperella</taxon>
    </lineage>
</organism>
<dbReference type="Proteomes" id="UP001243212">
    <property type="component" value="Unassembled WGS sequence"/>
</dbReference>
<name>A0ABT9NGK4_9ACTO</name>
<proteinExistence type="predicted"/>
<evidence type="ECO:0000313" key="1">
    <source>
        <dbReference type="EMBL" id="MDP9806500.1"/>
    </source>
</evidence>
<gene>
    <name evidence="1" type="ORF">J2S70_001082</name>
</gene>
<reference evidence="1 2" key="1">
    <citation type="submission" date="2023-07" db="EMBL/GenBank/DDBJ databases">
        <title>Sequencing the genomes of 1000 actinobacteria strains.</title>
        <authorList>
            <person name="Klenk H.-P."/>
        </authorList>
    </citation>
    <scope>NUCLEOTIDE SEQUENCE [LARGE SCALE GENOMIC DNA]</scope>
    <source>
        <strain evidence="1 2">DSM 17163</strain>
    </source>
</reference>